<dbReference type="PROSITE" id="PS00687">
    <property type="entry name" value="ALDEHYDE_DEHYDR_GLU"/>
    <property type="match status" value="1"/>
</dbReference>
<dbReference type="AlphaFoldDB" id="A0A6L3V025"/>
<dbReference type="Pfam" id="PF00171">
    <property type="entry name" value="Aldedh"/>
    <property type="match status" value="1"/>
</dbReference>
<feature type="domain" description="Aldehyde dehydrogenase" evidence="5">
    <location>
        <begin position="13"/>
        <end position="470"/>
    </location>
</feature>
<dbReference type="OrthoDB" id="9762913at2"/>
<keyword evidence="2 4" id="KW-0560">Oxidoreductase</keyword>
<gene>
    <name evidence="6" type="ORF">F7731_20010</name>
</gene>
<dbReference type="InterPro" id="IPR016162">
    <property type="entry name" value="Ald_DH_N"/>
</dbReference>
<evidence type="ECO:0000256" key="4">
    <source>
        <dbReference type="RuleBase" id="RU003345"/>
    </source>
</evidence>
<dbReference type="GO" id="GO:0016620">
    <property type="term" value="F:oxidoreductase activity, acting on the aldehyde or oxo group of donors, NAD or NADP as acceptor"/>
    <property type="evidence" value="ECO:0007669"/>
    <property type="project" value="InterPro"/>
</dbReference>
<dbReference type="PANTHER" id="PTHR42804">
    <property type="entry name" value="ALDEHYDE DEHYDROGENASE"/>
    <property type="match status" value="1"/>
</dbReference>
<evidence type="ECO:0000259" key="5">
    <source>
        <dbReference type="Pfam" id="PF00171"/>
    </source>
</evidence>
<dbReference type="InterPro" id="IPR016161">
    <property type="entry name" value="Ald_DH/histidinol_DH"/>
</dbReference>
<dbReference type="EMBL" id="WBOS01000014">
    <property type="protein sequence ID" value="KAB2330461.1"/>
    <property type="molecule type" value="Genomic_DNA"/>
</dbReference>
<name>A0A6L3V025_9BACI</name>
<proteinExistence type="inferred from homology"/>
<feature type="active site" evidence="3">
    <location>
        <position position="245"/>
    </location>
</feature>
<evidence type="ECO:0000256" key="1">
    <source>
        <dbReference type="ARBA" id="ARBA00009986"/>
    </source>
</evidence>
<accession>A0A6L3V025</accession>
<dbReference type="FunFam" id="3.40.309.10:FF:000012">
    <property type="entry name" value="Betaine aldehyde dehydrogenase"/>
    <property type="match status" value="1"/>
</dbReference>
<evidence type="ECO:0000313" key="7">
    <source>
        <dbReference type="Proteomes" id="UP000481030"/>
    </source>
</evidence>
<evidence type="ECO:0000256" key="2">
    <source>
        <dbReference type="ARBA" id="ARBA00023002"/>
    </source>
</evidence>
<dbReference type="InterPro" id="IPR029510">
    <property type="entry name" value="Ald_DH_CS_GLU"/>
</dbReference>
<dbReference type="PANTHER" id="PTHR42804:SF1">
    <property type="entry name" value="ALDEHYDE DEHYDROGENASE-RELATED"/>
    <property type="match status" value="1"/>
</dbReference>
<evidence type="ECO:0000313" key="6">
    <source>
        <dbReference type="EMBL" id="KAB2330461.1"/>
    </source>
</evidence>
<keyword evidence="7" id="KW-1185">Reference proteome</keyword>
<dbReference type="Proteomes" id="UP000481030">
    <property type="component" value="Unassembled WGS sequence"/>
</dbReference>
<comment type="caution">
    <text evidence="6">The sequence shown here is derived from an EMBL/GenBank/DDBJ whole genome shotgun (WGS) entry which is preliminary data.</text>
</comment>
<dbReference type="FunFam" id="3.40.605.10:FF:000007">
    <property type="entry name" value="NAD/NADP-dependent betaine aldehyde dehydrogenase"/>
    <property type="match status" value="1"/>
</dbReference>
<dbReference type="FunFam" id="3.40.605.10:FF:000026">
    <property type="entry name" value="Aldehyde dehydrogenase, putative"/>
    <property type="match status" value="1"/>
</dbReference>
<protein>
    <submittedName>
        <fullName evidence="6">Aldehyde dehydrogenase family protein</fullName>
    </submittedName>
</protein>
<dbReference type="SUPFAM" id="SSF53720">
    <property type="entry name" value="ALDH-like"/>
    <property type="match status" value="1"/>
</dbReference>
<organism evidence="6 7">
    <name type="scientific">Cytobacillus depressus</name>
    <dbReference type="NCBI Taxonomy" id="1602942"/>
    <lineage>
        <taxon>Bacteria</taxon>
        <taxon>Bacillati</taxon>
        <taxon>Bacillota</taxon>
        <taxon>Bacilli</taxon>
        <taxon>Bacillales</taxon>
        <taxon>Bacillaceae</taxon>
        <taxon>Cytobacillus</taxon>
    </lineage>
</organism>
<evidence type="ECO:0000256" key="3">
    <source>
        <dbReference type="PROSITE-ProRule" id="PRU10007"/>
    </source>
</evidence>
<dbReference type="CDD" id="cd07138">
    <property type="entry name" value="ALDH_CddD_SSP0762"/>
    <property type="match status" value="1"/>
</dbReference>
<dbReference type="RefSeq" id="WP_151536561.1">
    <property type="nucleotide sequence ID" value="NZ_WBOS01000014.1"/>
</dbReference>
<dbReference type="Gene3D" id="3.40.605.10">
    <property type="entry name" value="Aldehyde Dehydrogenase, Chain A, domain 1"/>
    <property type="match status" value="1"/>
</dbReference>
<reference evidence="6 7" key="1">
    <citation type="journal article" date="2016" name="Antonie Van Leeuwenhoek">
        <title>Bacillus depressus sp. nov., isolated from soil of a sunflower field.</title>
        <authorList>
            <person name="Wei X."/>
            <person name="Xin D."/>
            <person name="Xin Y."/>
            <person name="Zhang H."/>
            <person name="Wang T."/>
            <person name="Zhang J."/>
        </authorList>
    </citation>
    <scope>NUCLEOTIDE SEQUENCE [LARGE SCALE GENOMIC DNA]</scope>
    <source>
        <strain evidence="6 7">BZ1</strain>
    </source>
</reference>
<comment type="similarity">
    <text evidence="1 4">Belongs to the aldehyde dehydrogenase family.</text>
</comment>
<dbReference type="Gene3D" id="3.40.309.10">
    <property type="entry name" value="Aldehyde Dehydrogenase, Chain A, domain 2"/>
    <property type="match status" value="1"/>
</dbReference>
<dbReference type="InterPro" id="IPR016163">
    <property type="entry name" value="Ald_DH_C"/>
</dbReference>
<dbReference type="InterPro" id="IPR015590">
    <property type="entry name" value="Aldehyde_DH_dom"/>
</dbReference>
<sequence length="490" mass="53136">MRKNIKHFINGEWVPSTGSKTLDVMNPASEEVMGQISAGTKEDLDKAVSAAKNVFPAFSLTTRGERIHLLNRIAEEYEKRKNDLIEVITEELGAPLSLSESLHYNIGLFHFRQASKDLENFEFSERIGDTLVRKEPIGVSGLITPWNAPTIQATTKIACAFAAGSTVVLKPASIAPFSAIILAEIMQSAGVPKGVFNLVNGSGEVVGNGISSHPDVDFVSFTGSNPVGQTILEKAAKTIKKVALELGGKSPLVILDDYDMKKAAKIAVSRVLNNSGQMCTSPSRTLISANKHDEFIEAVKDVLPEFKISDPKAPNTFLGPVISENQYKQIQWFIEKGIEEGATLVAGGTGKPEGLERGYYVKPTVFTNVKNNMTIAKEEIFGPVMSILTYENIDEAIEIANDTVYGLAGYVVGEDSETLEKVASSIRAGRILINEAMSDYAAPFGGYKQSGIGREWGKYGIEEYLEIKSIAGIPAKSKSHSDRLVITNNK</sequence>